<reference evidence="2 3" key="1">
    <citation type="journal article" date="2010" name="Nature">
        <title>Genome sequencing and analysis of the model grass Brachypodium distachyon.</title>
        <authorList>
            <consortium name="International Brachypodium Initiative"/>
        </authorList>
    </citation>
    <scope>NUCLEOTIDE SEQUENCE [LARGE SCALE GENOMIC DNA]</scope>
    <source>
        <strain evidence="2 3">Bd21</strain>
    </source>
</reference>
<name>A0A0Q3QSN9_BRADI</name>
<evidence type="ECO:0000313" key="2">
    <source>
        <dbReference type="EMBL" id="KQK04514.1"/>
    </source>
</evidence>
<dbReference type="Proteomes" id="UP000008810">
    <property type="component" value="Chromosome 2"/>
</dbReference>
<organism evidence="2">
    <name type="scientific">Brachypodium distachyon</name>
    <name type="common">Purple false brome</name>
    <name type="synonym">Trachynia distachya</name>
    <dbReference type="NCBI Taxonomy" id="15368"/>
    <lineage>
        <taxon>Eukaryota</taxon>
        <taxon>Viridiplantae</taxon>
        <taxon>Streptophyta</taxon>
        <taxon>Embryophyta</taxon>
        <taxon>Tracheophyta</taxon>
        <taxon>Spermatophyta</taxon>
        <taxon>Magnoliopsida</taxon>
        <taxon>Liliopsida</taxon>
        <taxon>Poales</taxon>
        <taxon>Poaceae</taxon>
        <taxon>BOP clade</taxon>
        <taxon>Pooideae</taxon>
        <taxon>Stipodae</taxon>
        <taxon>Brachypodieae</taxon>
        <taxon>Brachypodium</taxon>
    </lineage>
</organism>
<evidence type="ECO:0000256" key="1">
    <source>
        <dbReference type="SAM" id="Phobius"/>
    </source>
</evidence>
<dbReference type="Gramene" id="KQK04514">
    <property type="protein sequence ID" value="KQK04514"/>
    <property type="gene ID" value="BRADI_2g13856v3"/>
</dbReference>
<dbReference type="EMBL" id="CM000881">
    <property type="protein sequence ID" value="KQK04514.1"/>
    <property type="molecule type" value="Genomic_DNA"/>
</dbReference>
<accession>A0A0Q3QSN9</accession>
<protein>
    <submittedName>
        <fullName evidence="2 3">Uncharacterized protein</fullName>
    </submittedName>
</protein>
<feature type="transmembrane region" description="Helical" evidence="1">
    <location>
        <begin position="35"/>
        <end position="54"/>
    </location>
</feature>
<sequence>MQMLKPCAWCIGAFMIPNTSKKCVAVLGKTSVQAHVNASFFVSFCLNTLVYSFVRKRHMEKAREGEETQGRNEGFQALRGRGRRLPIGSAWWFIRWGWHSTSEEEVSPTQEAPLRHPFLGDQAIAKSFLLPIHIHPHVCLNSFTFFWLSVVKGVDVFSDV</sequence>
<reference evidence="3" key="3">
    <citation type="submission" date="2018-08" db="UniProtKB">
        <authorList>
            <consortium name="EnsemblPlants"/>
        </authorList>
    </citation>
    <scope>IDENTIFICATION</scope>
    <source>
        <strain evidence="3">cv. Bd21</strain>
    </source>
</reference>
<proteinExistence type="predicted"/>
<gene>
    <name evidence="2" type="ORF">BRADI_2g13856v3</name>
</gene>
<keyword evidence="1" id="KW-0472">Membrane</keyword>
<reference evidence="2" key="2">
    <citation type="submission" date="2017-06" db="EMBL/GenBank/DDBJ databases">
        <title>WGS assembly of Brachypodium distachyon.</title>
        <authorList>
            <consortium name="The International Brachypodium Initiative"/>
            <person name="Lucas S."/>
            <person name="Harmon-Smith M."/>
            <person name="Lail K."/>
            <person name="Tice H."/>
            <person name="Grimwood J."/>
            <person name="Bruce D."/>
            <person name="Barry K."/>
            <person name="Shu S."/>
            <person name="Lindquist E."/>
            <person name="Wang M."/>
            <person name="Pitluck S."/>
            <person name="Vogel J.P."/>
            <person name="Garvin D.F."/>
            <person name="Mockler T.C."/>
            <person name="Schmutz J."/>
            <person name="Rokhsar D."/>
            <person name="Bevan M.W."/>
        </authorList>
    </citation>
    <scope>NUCLEOTIDE SEQUENCE</scope>
    <source>
        <strain evidence="2">Bd21</strain>
    </source>
</reference>
<evidence type="ECO:0000313" key="4">
    <source>
        <dbReference type="Proteomes" id="UP000008810"/>
    </source>
</evidence>
<evidence type="ECO:0000313" key="3">
    <source>
        <dbReference type="EnsemblPlants" id="KQK04514"/>
    </source>
</evidence>
<dbReference type="EnsemblPlants" id="KQK04514">
    <property type="protein sequence ID" value="KQK04514"/>
    <property type="gene ID" value="BRADI_2g13856v3"/>
</dbReference>
<keyword evidence="1" id="KW-1133">Transmembrane helix</keyword>
<dbReference type="AlphaFoldDB" id="A0A0Q3QSN9"/>
<dbReference type="InParanoid" id="A0A0Q3QSN9"/>
<keyword evidence="4" id="KW-1185">Reference proteome</keyword>
<keyword evidence="1" id="KW-0812">Transmembrane</keyword>